<keyword evidence="2" id="KW-1185">Reference proteome</keyword>
<dbReference type="EMBL" id="JRYR02000001">
    <property type="protein sequence ID" value="OHX65142.1"/>
    <property type="molecule type" value="Genomic_DNA"/>
</dbReference>
<gene>
    <name evidence="1" type="ORF">NH26_01620</name>
</gene>
<dbReference type="InterPro" id="IPR011990">
    <property type="entry name" value="TPR-like_helical_dom_sf"/>
</dbReference>
<dbReference type="Gene3D" id="1.25.40.390">
    <property type="match status" value="2"/>
</dbReference>
<sequence length="629" mass="69876">MLTSNLDPMKKIIINIFVLALVALTSCTDRFQEMNDNDYTSGDMDPKYQFTFIQAKIFSNGHEGYRGNLIMAGPMSGLTSNPQYTQGQGFNRSDSFTEASWTLLFGDITKNIEDIRVRLQAKMDNEGEENTGKLAQVAIVKVINFLRITALYGDIPYSEAGKGYSEGILYPKYDTQEEIFEQMIAELLEARTNLAAGNLFSEDYYYGGNADSWERLCNSLLMKIGIYMSAGNESRGQEVFAEAYGTGKYISALSESAILEHNESDGPWGQTTNGSGVANEGRVGGQSYQFFSDKALVSMQKLQDPRIFWVASHIDNSGSSTAAFANTSEYSNFDPFAYNDQDGDEFKYVHYRGAKEGDRPDGNRGIYMVGDNVGYSAYTITEVDEFGNSYNNLGYKFSEGGQYGQLVAVSPATILNATSPTIVFGSDEAHFMIAEAAQRGWVSADKMTHFKTGVEQAIKKYPTFFGGGDYVTRFIDLYKDQSNPSYNWEDEVQNYVSTVASNLGSNGDPLEAIVYQHWLSQIGNGYNSFAIWNRTHYPSFVKQNISGEDRSISLPVMNVDPLKDQTASKVGTQNIELHTGGITNGNRPARFPYPNREFTVNPTNANDAVRNQNDNPSSDFISAKQFMSF</sequence>
<accession>A0A1S1YVU1</accession>
<evidence type="ECO:0000313" key="1">
    <source>
        <dbReference type="EMBL" id="OHX65142.1"/>
    </source>
</evidence>
<evidence type="ECO:0008006" key="3">
    <source>
        <dbReference type="Google" id="ProtNLM"/>
    </source>
</evidence>
<evidence type="ECO:0000313" key="2">
    <source>
        <dbReference type="Proteomes" id="UP000179797"/>
    </source>
</evidence>
<dbReference type="AlphaFoldDB" id="A0A1S1YVU1"/>
<proteinExistence type="predicted"/>
<name>A0A1S1YVU1_FLAPC</name>
<dbReference type="Proteomes" id="UP000179797">
    <property type="component" value="Unassembled WGS sequence"/>
</dbReference>
<dbReference type="Pfam" id="PF12771">
    <property type="entry name" value="SusD-like_2"/>
    <property type="match status" value="2"/>
</dbReference>
<dbReference type="InterPro" id="IPR041662">
    <property type="entry name" value="SusD-like_2"/>
</dbReference>
<reference evidence="1 2" key="1">
    <citation type="journal article" date="2012" name="Int. J. Syst. Evol. Microbiol.">
        <title>Flammeovirga pacifica sp. nov., isolated from deep-sea sediment.</title>
        <authorList>
            <person name="Xu H."/>
            <person name="Fu Y."/>
            <person name="Yang N."/>
            <person name="Ding Z."/>
            <person name="Lai Q."/>
            <person name="Zeng R."/>
        </authorList>
    </citation>
    <scope>NUCLEOTIDE SEQUENCE [LARGE SCALE GENOMIC DNA]</scope>
    <source>
        <strain evidence="2">DSM 24597 / LMG 26175 / WPAGA1</strain>
    </source>
</reference>
<dbReference type="STRING" id="915059.NH26_01620"/>
<organism evidence="1 2">
    <name type="scientific">Flammeovirga pacifica</name>
    <dbReference type="NCBI Taxonomy" id="915059"/>
    <lineage>
        <taxon>Bacteria</taxon>
        <taxon>Pseudomonadati</taxon>
        <taxon>Bacteroidota</taxon>
        <taxon>Cytophagia</taxon>
        <taxon>Cytophagales</taxon>
        <taxon>Flammeovirgaceae</taxon>
        <taxon>Flammeovirga</taxon>
    </lineage>
</organism>
<protein>
    <recommendedName>
        <fullName evidence="3">SusD/RagB family nutrient-binding outer membrane lipoprotein</fullName>
    </recommendedName>
</protein>
<dbReference type="SUPFAM" id="SSF48452">
    <property type="entry name" value="TPR-like"/>
    <property type="match status" value="1"/>
</dbReference>
<comment type="caution">
    <text evidence="1">The sequence shown here is derived from an EMBL/GenBank/DDBJ whole genome shotgun (WGS) entry which is preliminary data.</text>
</comment>